<evidence type="ECO:0000313" key="6">
    <source>
        <dbReference type="Proteomes" id="UP000646211"/>
    </source>
</evidence>
<dbReference type="SUPFAM" id="SSF51215">
    <property type="entry name" value="Regulatory protein AraC"/>
    <property type="match status" value="1"/>
</dbReference>
<dbReference type="Proteomes" id="UP000646211">
    <property type="component" value="Unassembled WGS sequence"/>
</dbReference>
<protein>
    <submittedName>
        <fullName evidence="5">Helix-turn-helix domain-containing protein</fullName>
    </submittedName>
</protein>
<gene>
    <name evidence="5" type="ORF">IR213_13190</name>
</gene>
<name>A0A930UA77_9FLAO</name>
<evidence type="ECO:0000256" key="2">
    <source>
        <dbReference type="ARBA" id="ARBA00023125"/>
    </source>
</evidence>
<keyword evidence="6" id="KW-1185">Reference proteome</keyword>
<organism evidence="5 6">
    <name type="scientific">Flavobacterium soyangense</name>
    <dbReference type="NCBI Taxonomy" id="2023265"/>
    <lineage>
        <taxon>Bacteria</taxon>
        <taxon>Pseudomonadati</taxon>
        <taxon>Bacteroidota</taxon>
        <taxon>Flavobacteriia</taxon>
        <taxon>Flavobacteriales</taxon>
        <taxon>Flavobacteriaceae</taxon>
        <taxon>Flavobacterium</taxon>
    </lineage>
</organism>
<comment type="caution">
    <text evidence="5">The sequence shown here is derived from an EMBL/GenBank/DDBJ whole genome shotgun (WGS) entry which is preliminary data.</text>
</comment>
<dbReference type="RefSeq" id="WP_194312776.1">
    <property type="nucleotide sequence ID" value="NZ_JADHEC010000034.1"/>
</dbReference>
<dbReference type="GO" id="GO:0043565">
    <property type="term" value="F:sequence-specific DNA binding"/>
    <property type="evidence" value="ECO:0007669"/>
    <property type="project" value="InterPro"/>
</dbReference>
<accession>A0A930UA77</accession>
<sequence>MKEQNVFTLINQQNGNLAFKMFSFTDNNHFDHLQRNNFYTIIWVKEGNGLLKVDFSEYLFQENTVFAFAPYQPFMFSTDKQISGLALQFHSEFYCIHRNPKETNCDTVLFNNIYQEPFTKIDNLTENKLELQLDQLKFEIQNKANDNYELLIPNLKIFLVTLSRLKALPEINEPKFIEADLPFVLQNLKNTIEENFKQKHSASDYATLLNISANALAKLVKTHYNKTLTDLITERIIIEAKRELYMTSKPIKEIAWHLGYSDEFHFSRLFKANTDVSPQLYRDTVGFAKAELN</sequence>
<proteinExistence type="predicted"/>
<evidence type="ECO:0000256" key="3">
    <source>
        <dbReference type="ARBA" id="ARBA00023163"/>
    </source>
</evidence>
<keyword evidence="2" id="KW-0238">DNA-binding</keyword>
<dbReference type="InterPro" id="IPR009057">
    <property type="entry name" value="Homeodomain-like_sf"/>
</dbReference>
<evidence type="ECO:0000313" key="5">
    <source>
        <dbReference type="EMBL" id="MBF2709536.1"/>
    </source>
</evidence>
<keyword evidence="1" id="KW-0805">Transcription regulation</keyword>
<dbReference type="Pfam" id="PF12833">
    <property type="entry name" value="HTH_18"/>
    <property type="match status" value="1"/>
</dbReference>
<reference evidence="5" key="1">
    <citation type="submission" date="2020-11" db="EMBL/GenBank/DDBJ databases">
        <title>Genome of Flavobacterium soyangense.</title>
        <authorList>
            <person name="Liu Q."/>
            <person name="Xin Y.-H."/>
        </authorList>
    </citation>
    <scope>NUCLEOTIDE SEQUENCE</scope>
    <source>
        <strain evidence="5">CGMCC 1.13493</strain>
    </source>
</reference>
<evidence type="ECO:0000256" key="1">
    <source>
        <dbReference type="ARBA" id="ARBA00023015"/>
    </source>
</evidence>
<dbReference type="GO" id="GO:0003700">
    <property type="term" value="F:DNA-binding transcription factor activity"/>
    <property type="evidence" value="ECO:0007669"/>
    <property type="project" value="InterPro"/>
</dbReference>
<feature type="domain" description="HTH araC/xylS-type" evidence="4">
    <location>
        <begin position="186"/>
        <end position="284"/>
    </location>
</feature>
<dbReference type="PROSITE" id="PS01124">
    <property type="entry name" value="HTH_ARAC_FAMILY_2"/>
    <property type="match status" value="1"/>
</dbReference>
<dbReference type="SMART" id="SM00342">
    <property type="entry name" value="HTH_ARAC"/>
    <property type="match status" value="1"/>
</dbReference>
<dbReference type="InterPro" id="IPR037923">
    <property type="entry name" value="HTH-like"/>
</dbReference>
<dbReference type="InterPro" id="IPR018060">
    <property type="entry name" value="HTH_AraC"/>
</dbReference>
<dbReference type="PANTHER" id="PTHR43280">
    <property type="entry name" value="ARAC-FAMILY TRANSCRIPTIONAL REGULATOR"/>
    <property type="match status" value="1"/>
</dbReference>
<dbReference type="AlphaFoldDB" id="A0A930UA77"/>
<dbReference type="EMBL" id="JADHEC010000034">
    <property type="protein sequence ID" value="MBF2709536.1"/>
    <property type="molecule type" value="Genomic_DNA"/>
</dbReference>
<dbReference type="Gene3D" id="1.10.10.60">
    <property type="entry name" value="Homeodomain-like"/>
    <property type="match status" value="2"/>
</dbReference>
<dbReference type="PANTHER" id="PTHR43280:SF32">
    <property type="entry name" value="TRANSCRIPTIONAL REGULATORY PROTEIN"/>
    <property type="match status" value="1"/>
</dbReference>
<dbReference type="SUPFAM" id="SSF46689">
    <property type="entry name" value="Homeodomain-like"/>
    <property type="match status" value="1"/>
</dbReference>
<keyword evidence="3" id="KW-0804">Transcription</keyword>
<evidence type="ECO:0000259" key="4">
    <source>
        <dbReference type="PROSITE" id="PS01124"/>
    </source>
</evidence>